<protein>
    <submittedName>
        <fullName evidence="2">Helicase RepA family protein</fullName>
    </submittedName>
</protein>
<dbReference type="InterPro" id="IPR038724">
    <property type="entry name" value="RepA"/>
</dbReference>
<keyword evidence="2" id="KW-0378">Hydrolase</keyword>
<accession>A0ABT5KAG1</accession>
<feature type="region of interest" description="Disordered" evidence="1">
    <location>
        <begin position="279"/>
        <end position="298"/>
    </location>
</feature>
<evidence type="ECO:0000313" key="2">
    <source>
        <dbReference type="EMBL" id="MDC8770930.1"/>
    </source>
</evidence>
<keyword evidence="2" id="KW-0347">Helicase</keyword>
<dbReference type="RefSeq" id="WP_273599284.1">
    <property type="nucleotide sequence ID" value="NZ_JAQQXT010000002.1"/>
</dbReference>
<keyword evidence="2" id="KW-0456">Lyase</keyword>
<evidence type="ECO:0000256" key="1">
    <source>
        <dbReference type="SAM" id="MobiDB-lite"/>
    </source>
</evidence>
<dbReference type="EMBL" id="JAQQXT010000002">
    <property type="protein sequence ID" value="MDC8770930.1"/>
    <property type="molecule type" value="Genomic_DNA"/>
</dbReference>
<keyword evidence="2" id="KW-0547">Nucleotide-binding</keyword>
<dbReference type="GO" id="GO:0016829">
    <property type="term" value="F:lyase activity"/>
    <property type="evidence" value="ECO:0007669"/>
    <property type="project" value="UniProtKB-KW"/>
</dbReference>
<dbReference type="GO" id="GO:0004386">
    <property type="term" value="F:helicase activity"/>
    <property type="evidence" value="ECO:0007669"/>
    <property type="project" value="UniProtKB-KW"/>
</dbReference>
<dbReference type="CDD" id="cd01125">
    <property type="entry name" value="RepA_RSF1010_like"/>
    <property type="match status" value="1"/>
</dbReference>
<keyword evidence="2" id="KW-0067">ATP-binding</keyword>
<dbReference type="SUPFAM" id="SSF52540">
    <property type="entry name" value="P-loop containing nucleoside triphosphate hydrolases"/>
    <property type="match status" value="1"/>
</dbReference>
<name>A0ABT5KAG1_9BURK</name>
<dbReference type="Proteomes" id="UP001221189">
    <property type="component" value="Unassembled WGS sequence"/>
</dbReference>
<organism evidence="2 3">
    <name type="scientific">Roseateles albus</name>
    <dbReference type="NCBI Taxonomy" id="2987525"/>
    <lineage>
        <taxon>Bacteria</taxon>
        <taxon>Pseudomonadati</taxon>
        <taxon>Pseudomonadota</taxon>
        <taxon>Betaproteobacteria</taxon>
        <taxon>Burkholderiales</taxon>
        <taxon>Sphaerotilaceae</taxon>
        <taxon>Roseateles</taxon>
    </lineage>
</organism>
<dbReference type="InterPro" id="IPR027417">
    <property type="entry name" value="P-loop_NTPase"/>
</dbReference>
<sequence length="298" mass="31792">MSWAALDIAKALTGPRPVLDLVLPGLPVGTVGNLVAPGATGKTQFLLQLAVSRCLGLPALGGLFPAAPPENVFFLAAEEQEIVMSQRLHDVTASLVDVGLFPGRSRADIVKALSQRLRVFPLSGQDVYLLSEGSYTEVLARISKLAQGSRLVIADPLRRFHDGDENDSGDMTRLVQGFEQIAKSTKAAVLLAHHTSKAAAMNGSGDAQQAARGSSALTDGVRWQANLSTMPAKTASALGLAAEEAKFLVRFDISKSNYGPPQPSAWLRRLPGGVLTKTRLPEEKATTRRVSTREVQYD</sequence>
<keyword evidence="3" id="KW-1185">Reference proteome</keyword>
<reference evidence="2 3" key="1">
    <citation type="submission" date="2022-10" db="EMBL/GenBank/DDBJ databases">
        <title>Paucibacter sp. hw1 Genome sequencing.</title>
        <authorList>
            <person name="Park S."/>
        </authorList>
    </citation>
    <scope>NUCLEOTIDE SEQUENCE [LARGE SCALE GENOMIC DNA]</scope>
    <source>
        <strain evidence="3">hw1</strain>
    </source>
</reference>
<dbReference type="Pfam" id="PF13481">
    <property type="entry name" value="AAA_25"/>
    <property type="match status" value="1"/>
</dbReference>
<proteinExistence type="predicted"/>
<gene>
    <name evidence="2" type="ORF">PRZ03_05050</name>
</gene>
<comment type="caution">
    <text evidence="2">The sequence shown here is derived from an EMBL/GenBank/DDBJ whole genome shotgun (WGS) entry which is preliminary data.</text>
</comment>
<evidence type="ECO:0000313" key="3">
    <source>
        <dbReference type="Proteomes" id="UP001221189"/>
    </source>
</evidence>
<dbReference type="Gene3D" id="3.40.50.300">
    <property type="entry name" value="P-loop containing nucleotide triphosphate hydrolases"/>
    <property type="match status" value="1"/>
</dbReference>